<evidence type="ECO:0000313" key="2">
    <source>
        <dbReference type="EMBL" id="MBD7988060.1"/>
    </source>
</evidence>
<evidence type="ECO:0000259" key="1">
    <source>
        <dbReference type="PROSITE" id="PS51787"/>
    </source>
</evidence>
<dbReference type="SMART" id="SM00464">
    <property type="entry name" value="LON"/>
    <property type="match status" value="1"/>
</dbReference>
<name>A0ABR8UJ49_9GAMM</name>
<accession>A0ABR8UJ49</accession>
<dbReference type="SUPFAM" id="SSF88697">
    <property type="entry name" value="PUA domain-like"/>
    <property type="match status" value="1"/>
</dbReference>
<dbReference type="Pfam" id="PF02190">
    <property type="entry name" value="LON_substr_bdg"/>
    <property type="match status" value="1"/>
</dbReference>
<dbReference type="InterPro" id="IPR046336">
    <property type="entry name" value="Lon_prtase_N_sf"/>
</dbReference>
<dbReference type="Gene3D" id="2.30.130.40">
    <property type="entry name" value="LON domain-like"/>
    <property type="match status" value="1"/>
</dbReference>
<dbReference type="EMBL" id="JACSQJ010000004">
    <property type="protein sequence ID" value="MBD7988060.1"/>
    <property type="molecule type" value="Genomic_DNA"/>
</dbReference>
<dbReference type="InterPro" id="IPR015947">
    <property type="entry name" value="PUA-like_sf"/>
</dbReference>
<feature type="domain" description="Lon N-terminal" evidence="1">
    <location>
        <begin position="4"/>
        <end position="191"/>
    </location>
</feature>
<dbReference type="Proteomes" id="UP000647183">
    <property type="component" value="Unassembled WGS sequence"/>
</dbReference>
<gene>
    <name evidence="2" type="ORF">H9645_08465</name>
</gene>
<organism evidence="2 3">
    <name type="scientific">Luteimonas colneyensis</name>
    <dbReference type="NCBI Taxonomy" id="2762230"/>
    <lineage>
        <taxon>Bacteria</taxon>
        <taxon>Pseudomonadati</taxon>
        <taxon>Pseudomonadota</taxon>
        <taxon>Gammaproteobacteria</taxon>
        <taxon>Lysobacterales</taxon>
        <taxon>Lysobacteraceae</taxon>
        <taxon>Luteimonas</taxon>
    </lineage>
</organism>
<keyword evidence="3" id="KW-1185">Reference proteome</keyword>
<evidence type="ECO:0000313" key="3">
    <source>
        <dbReference type="Proteomes" id="UP000647183"/>
    </source>
</evidence>
<protein>
    <submittedName>
        <fullName evidence="2">LON peptidase substrate-binding domain-containing protein</fullName>
    </submittedName>
</protein>
<dbReference type="InterPro" id="IPR003111">
    <property type="entry name" value="Lon_prtase_N"/>
</dbReference>
<sequence length="191" mass="20765">MAGTPMLPLFPLQAVLVPGAVMGLRVFEPRYLDMVGECGRSGHGFGICLIAEGDEVGAPAVPAEFGTEAVIEDFGTDDDGLLTLRVRGERRFRVLATSVRDSGLVEARVDWLEEVPSAARLRPEHALLGTLLERIFDQVGRPPGAEGSIDDAVWVGWRLLEMLPMPEERRAAMLGVDDPHKRLDGLLELIG</sequence>
<proteinExistence type="predicted"/>
<dbReference type="PROSITE" id="PS51787">
    <property type="entry name" value="LON_N"/>
    <property type="match status" value="1"/>
</dbReference>
<dbReference type="PANTHER" id="PTHR46732">
    <property type="entry name" value="ATP-DEPENDENT PROTEASE LA (LON) DOMAIN PROTEIN"/>
    <property type="match status" value="1"/>
</dbReference>
<comment type="caution">
    <text evidence="2">The sequence shown here is derived from an EMBL/GenBank/DDBJ whole genome shotgun (WGS) entry which is preliminary data.</text>
</comment>
<dbReference type="PANTHER" id="PTHR46732:SF8">
    <property type="entry name" value="ATP-DEPENDENT PROTEASE LA (LON) DOMAIN PROTEIN"/>
    <property type="match status" value="1"/>
</dbReference>
<reference evidence="2 3" key="1">
    <citation type="submission" date="2020-08" db="EMBL/GenBank/DDBJ databases">
        <title>A Genomic Blueprint of the Chicken Gut Microbiome.</title>
        <authorList>
            <person name="Gilroy R."/>
            <person name="Ravi A."/>
            <person name="Getino M."/>
            <person name="Pursley I."/>
            <person name="Horton D.L."/>
            <person name="Alikhan N.-F."/>
            <person name="Baker D."/>
            <person name="Gharbi K."/>
            <person name="Hall N."/>
            <person name="Watson M."/>
            <person name="Adriaenssens E.M."/>
            <person name="Foster-Nyarko E."/>
            <person name="Jarju S."/>
            <person name="Secka A."/>
            <person name="Antonio M."/>
            <person name="Oren A."/>
            <person name="Chaudhuri R."/>
            <person name="La Ragione R.M."/>
            <person name="Hildebrand F."/>
            <person name="Pallen M.J."/>
        </authorList>
    </citation>
    <scope>NUCLEOTIDE SEQUENCE [LARGE SCALE GENOMIC DNA]</scope>
    <source>
        <strain evidence="2 3">Sa2BVA3</strain>
    </source>
</reference>